<organism evidence="2 3">
    <name type="scientific">Clostridium puniceum</name>
    <dbReference type="NCBI Taxonomy" id="29367"/>
    <lineage>
        <taxon>Bacteria</taxon>
        <taxon>Bacillati</taxon>
        <taxon>Bacillota</taxon>
        <taxon>Clostridia</taxon>
        <taxon>Eubacteriales</taxon>
        <taxon>Clostridiaceae</taxon>
        <taxon>Clostridium</taxon>
    </lineage>
</organism>
<dbReference type="Pfam" id="PF06541">
    <property type="entry name" value="ABC_trans_CmpB"/>
    <property type="match status" value="1"/>
</dbReference>
<feature type="transmembrane region" description="Helical" evidence="1">
    <location>
        <begin position="6"/>
        <end position="26"/>
    </location>
</feature>
<keyword evidence="1" id="KW-1133">Transmembrane helix</keyword>
<sequence length="267" mass="31458">MNTIYIYFFYFIVYSFLGWGCETIYCTIIDKKYVNRGFLKGPFCPIYGTGALIVITILAPVSDNIMLVFFFGMVLTSILEYFTGFLLEVIFNLKWWDYSNYRFNIKGRVCLLNSILFGFLSVITVNFIDPIMVKLIQRIQTNTTIFICSTLAIVFVMDAIITGYNILQLSEKLQEINILYRELKEKSEIYKDIVHKNIEKLDELIEHEKIAHTKDLIDKLKIKWEGVMLKDKSVNKRIIKAFPNIKSLKYNYSLERFKEELKKIKKK</sequence>
<feature type="transmembrane region" description="Helical" evidence="1">
    <location>
        <begin position="144"/>
        <end position="167"/>
    </location>
</feature>
<feature type="transmembrane region" description="Helical" evidence="1">
    <location>
        <begin position="38"/>
        <end position="59"/>
    </location>
</feature>
<comment type="caution">
    <text evidence="2">The sequence shown here is derived from an EMBL/GenBank/DDBJ whole genome shotgun (WGS) entry which is preliminary data.</text>
</comment>
<evidence type="ECO:0000313" key="3">
    <source>
        <dbReference type="Proteomes" id="UP000190890"/>
    </source>
</evidence>
<feature type="transmembrane region" description="Helical" evidence="1">
    <location>
        <begin position="65"/>
        <end position="91"/>
    </location>
</feature>
<dbReference type="OrthoDB" id="9789229at2"/>
<accession>A0A1S8TC05</accession>
<gene>
    <name evidence="2" type="ORF">CLPUN_33330</name>
</gene>
<keyword evidence="3" id="KW-1185">Reference proteome</keyword>
<evidence type="ECO:0000313" key="2">
    <source>
        <dbReference type="EMBL" id="OOM75276.1"/>
    </source>
</evidence>
<name>A0A1S8TC05_9CLOT</name>
<dbReference type="Proteomes" id="UP000190890">
    <property type="component" value="Unassembled WGS sequence"/>
</dbReference>
<dbReference type="RefSeq" id="WP_077848368.1">
    <property type="nucleotide sequence ID" value="NZ_LZZM01000187.1"/>
</dbReference>
<dbReference type="EMBL" id="LZZM01000187">
    <property type="protein sequence ID" value="OOM75276.1"/>
    <property type="molecule type" value="Genomic_DNA"/>
</dbReference>
<protein>
    <recommendedName>
        <fullName evidence="4">ABC-transporter type IV</fullName>
    </recommendedName>
</protein>
<dbReference type="InterPro" id="IPR010540">
    <property type="entry name" value="CmpB_TMEM229"/>
</dbReference>
<keyword evidence="1" id="KW-0812">Transmembrane</keyword>
<reference evidence="2 3" key="1">
    <citation type="submission" date="2016-05" db="EMBL/GenBank/DDBJ databases">
        <title>Microbial solvent formation.</title>
        <authorList>
            <person name="Poehlein A."/>
            <person name="Montoya Solano J.D."/>
            <person name="Flitsch S."/>
            <person name="Krabben P."/>
            <person name="Duerre P."/>
            <person name="Daniel R."/>
        </authorList>
    </citation>
    <scope>NUCLEOTIDE SEQUENCE [LARGE SCALE GENOMIC DNA]</scope>
    <source>
        <strain evidence="2 3">DSM 2619</strain>
    </source>
</reference>
<evidence type="ECO:0008006" key="4">
    <source>
        <dbReference type="Google" id="ProtNLM"/>
    </source>
</evidence>
<evidence type="ECO:0000256" key="1">
    <source>
        <dbReference type="SAM" id="Phobius"/>
    </source>
</evidence>
<keyword evidence="1" id="KW-0472">Membrane</keyword>
<proteinExistence type="predicted"/>
<dbReference type="AlphaFoldDB" id="A0A1S8TC05"/>
<feature type="transmembrane region" description="Helical" evidence="1">
    <location>
        <begin position="111"/>
        <end position="132"/>
    </location>
</feature>
<dbReference type="STRING" id="29367.CLPUN_33330"/>